<feature type="domain" description="SnoaL-like" evidence="1">
    <location>
        <begin position="21"/>
        <end position="122"/>
    </location>
</feature>
<dbReference type="Gene3D" id="3.10.450.50">
    <property type="match status" value="1"/>
</dbReference>
<dbReference type="EMBL" id="BMMH01000004">
    <property type="protein sequence ID" value="GGL10781.1"/>
    <property type="molecule type" value="Genomic_DNA"/>
</dbReference>
<reference evidence="2" key="1">
    <citation type="journal article" date="2014" name="Int. J. Syst. Evol. Microbiol.">
        <title>Complete genome sequence of Corynebacterium casei LMG S-19264T (=DSM 44701T), isolated from a smear-ripened cheese.</title>
        <authorList>
            <consortium name="US DOE Joint Genome Institute (JGI-PGF)"/>
            <person name="Walter F."/>
            <person name="Albersmeier A."/>
            <person name="Kalinowski J."/>
            <person name="Ruckert C."/>
        </authorList>
    </citation>
    <scope>NUCLEOTIDE SEQUENCE</scope>
    <source>
        <strain evidence="2">CGMCC 4.3508</strain>
    </source>
</reference>
<gene>
    <name evidence="2" type="ORF">GCM10011588_26650</name>
</gene>
<organism evidence="2 3">
    <name type="scientific">Nocardia jinanensis</name>
    <dbReference type="NCBI Taxonomy" id="382504"/>
    <lineage>
        <taxon>Bacteria</taxon>
        <taxon>Bacillati</taxon>
        <taxon>Actinomycetota</taxon>
        <taxon>Actinomycetes</taxon>
        <taxon>Mycobacteriales</taxon>
        <taxon>Nocardiaceae</taxon>
        <taxon>Nocardia</taxon>
    </lineage>
</organism>
<dbReference type="InterPro" id="IPR037401">
    <property type="entry name" value="SnoaL-like"/>
</dbReference>
<keyword evidence="3" id="KW-1185">Reference proteome</keyword>
<dbReference type="Pfam" id="PF12680">
    <property type="entry name" value="SnoaL_2"/>
    <property type="match status" value="1"/>
</dbReference>
<dbReference type="InterPro" id="IPR032710">
    <property type="entry name" value="NTF2-like_dom_sf"/>
</dbReference>
<evidence type="ECO:0000313" key="3">
    <source>
        <dbReference type="Proteomes" id="UP000638263"/>
    </source>
</evidence>
<reference evidence="2" key="2">
    <citation type="submission" date="2020-09" db="EMBL/GenBank/DDBJ databases">
        <authorList>
            <person name="Sun Q."/>
            <person name="Zhou Y."/>
        </authorList>
    </citation>
    <scope>NUCLEOTIDE SEQUENCE</scope>
    <source>
        <strain evidence="2">CGMCC 4.3508</strain>
    </source>
</reference>
<dbReference type="Proteomes" id="UP000638263">
    <property type="component" value="Unassembled WGS sequence"/>
</dbReference>
<protein>
    <recommendedName>
        <fullName evidence="1">SnoaL-like domain-containing protein</fullName>
    </recommendedName>
</protein>
<sequence length="171" mass="19611">MTAFKDLDRETQRARMESTIRLYFDGCNEADVEKMAGTFTEDAVHYFPPGIGGPWVGNRTIAENWRHLTLTAGSAWTIERLIGEPESLQAVIEWTHYRTRTDSFLRGDEWYKFDPETGLITEIRAFYASANDGRQKVELEGYDYTANNYHLEAPVPRPHPDAEYTVEVAAQ</sequence>
<comment type="caution">
    <text evidence="2">The sequence shown here is derived from an EMBL/GenBank/DDBJ whole genome shotgun (WGS) entry which is preliminary data.</text>
</comment>
<dbReference type="SUPFAM" id="SSF54427">
    <property type="entry name" value="NTF2-like"/>
    <property type="match status" value="1"/>
</dbReference>
<accession>A0A917RJ13</accession>
<proteinExistence type="predicted"/>
<evidence type="ECO:0000259" key="1">
    <source>
        <dbReference type="Pfam" id="PF12680"/>
    </source>
</evidence>
<evidence type="ECO:0000313" key="2">
    <source>
        <dbReference type="EMBL" id="GGL10781.1"/>
    </source>
</evidence>
<dbReference type="AlphaFoldDB" id="A0A917RJ13"/>
<dbReference type="RefSeq" id="WP_058853922.1">
    <property type="nucleotide sequence ID" value="NZ_BMMH01000004.1"/>
</dbReference>
<name>A0A917RJ13_9NOCA</name>